<protein>
    <recommendedName>
        <fullName evidence="5">Extracellular membrane protein CFEM domain-containing protein</fullName>
    </recommendedName>
</protein>
<evidence type="ECO:0000313" key="4">
    <source>
        <dbReference type="Proteomes" id="UP000799440"/>
    </source>
</evidence>
<evidence type="ECO:0000256" key="2">
    <source>
        <dbReference type="SAM" id="SignalP"/>
    </source>
</evidence>
<reference evidence="3" key="1">
    <citation type="journal article" date="2020" name="Stud. Mycol.">
        <title>101 Dothideomycetes genomes: a test case for predicting lifestyles and emergence of pathogens.</title>
        <authorList>
            <person name="Haridas S."/>
            <person name="Albert R."/>
            <person name="Binder M."/>
            <person name="Bloem J."/>
            <person name="Labutti K."/>
            <person name="Salamov A."/>
            <person name="Andreopoulos B."/>
            <person name="Baker S."/>
            <person name="Barry K."/>
            <person name="Bills G."/>
            <person name="Bluhm B."/>
            <person name="Cannon C."/>
            <person name="Castanera R."/>
            <person name="Culley D."/>
            <person name="Daum C."/>
            <person name="Ezra D."/>
            <person name="Gonzalez J."/>
            <person name="Henrissat B."/>
            <person name="Kuo A."/>
            <person name="Liang C."/>
            <person name="Lipzen A."/>
            <person name="Lutzoni F."/>
            <person name="Magnuson J."/>
            <person name="Mondo S."/>
            <person name="Nolan M."/>
            <person name="Ohm R."/>
            <person name="Pangilinan J."/>
            <person name="Park H.-J."/>
            <person name="Ramirez L."/>
            <person name="Alfaro M."/>
            <person name="Sun H."/>
            <person name="Tritt A."/>
            <person name="Yoshinaga Y."/>
            <person name="Zwiers L.-H."/>
            <person name="Turgeon B."/>
            <person name="Goodwin S."/>
            <person name="Spatafora J."/>
            <person name="Crous P."/>
            <person name="Grigoriev I."/>
        </authorList>
    </citation>
    <scope>NUCLEOTIDE SEQUENCE</scope>
    <source>
        <strain evidence="3">CBS 119925</strain>
    </source>
</reference>
<sequence length="334" mass="35460">MYIRFIFVFAGIAVAQRVKSPDRTPDNDDSPNTPNQSPDDDSGGGGGGWNEVWEPANYNPLDQQVIQLNMGVKETEIKEERARSQVDVPLENLLKGKEEAIVSAILSTPTCTWEVTATATPSLVGGFGEDDEPELVGGFGENDSTTRTVPDCTSAKFTPTTTLPAASFAACTDYAKAVSSCASATPGFYQQGAPQQASCLCYSTPTETTIECTGTVTPIATANPSLNFAVDENASLCHGFFEKQGYENVAKVLEGRIGEQPALGANFCKNVDEDLKGAGGNSSLGLSQTIEDPRNFQVCAPQPRVVGSGNRVELRECVVIIGVVFMALMPVLVL</sequence>
<dbReference type="Proteomes" id="UP000799440">
    <property type="component" value="Unassembled WGS sequence"/>
</dbReference>
<evidence type="ECO:0000313" key="3">
    <source>
        <dbReference type="EMBL" id="KAF2742277.1"/>
    </source>
</evidence>
<feature type="signal peptide" evidence="2">
    <location>
        <begin position="1"/>
        <end position="15"/>
    </location>
</feature>
<feature type="chain" id="PRO_5025358486" description="Extracellular membrane protein CFEM domain-containing protein" evidence="2">
    <location>
        <begin position="16"/>
        <end position="334"/>
    </location>
</feature>
<keyword evidence="2" id="KW-0732">Signal</keyword>
<accession>A0A6A6UZ81</accession>
<evidence type="ECO:0008006" key="5">
    <source>
        <dbReference type="Google" id="ProtNLM"/>
    </source>
</evidence>
<keyword evidence="4" id="KW-1185">Reference proteome</keyword>
<proteinExistence type="predicted"/>
<gene>
    <name evidence="3" type="ORF">M011DRAFT_490673</name>
</gene>
<dbReference type="EMBL" id="MU006611">
    <property type="protein sequence ID" value="KAF2742277.1"/>
    <property type="molecule type" value="Genomic_DNA"/>
</dbReference>
<organism evidence="3 4">
    <name type="scientific">Sporormia fimetaria CBS 119925</name>
    <dbReference type="NCBI Taxonomy" id="1340428"/>
    <lineage>
        <taxon>Eukaryota</taxon>
        <taxon>Fungi</taxon>
        <taxon>Dikarya</taxon>
        <taxon>Ascomycota</taxon>
        <taxon>Pezizomycotina</taxon>
        <taxon>Dothideomycetes</taxon>
        <taxon>Pleosporomycetidae</taxon>
        <taxon>Pleosporales</taxon>
        <taxon>Sporormiaceae</taxon>
        <taxon>Sporormia</taxon>
    </lineage>
</organism>
<evidence type="ECO:0000256" key="1">
    <source>
        <dbReference type="SAM" id="MobiDB-lite"/>
    </source>
</evidence>
<name>A0A6A6UZ81_9PLEO</name>
<feature type="region of interest" description="Disordered" evidence="1">
    <location>
        <begin position="18"/>
        <end position="55"/>
    </location>
</feature>
<dbReference type="AlphaFoldDB" id="A0A6A6UZ81"/>
<dbReference type="OrthoDB" id="3799764at2759"/>